<feature type="compositionally biased region" description="Basic and acidic residues" evidence="6">
    <location>
        <begin position="236"/>
        <end position="248"/>
    </location>
</feature>
<feature type="domain" description="RNA-polymerase II-associated protein 3-like C-terminal" evidence="7">
    <location>
        <begin position="311"/>
        <end position="400"/>
    </location>
</feature>
<evidence type="ECO:0000313" key="9">
    <source>
        <dbReference type="Proteomes" id="UP001556367"/>
    </source>
</evidence>
<feature type="compositionally biased region" description="Low complexity" evidence="6">
    <location>
        <begin position="157"/>
        <end position="168"/>
    </location>
</feature>
<dbReference type="InterPro" id="IPR051966">
    <property type="entry name" value="RPAP3"/>
</dbReference>
<proteinExistence type="inferred from homology"/>
<dbReference type="SUPFAM" id="SSF48452">
    <property type="entry name" value="TPR-like"/>
    <property type="match status" value="1"/>
</dbReference>
<comment type="caution">
    <text evidence="8">The sequence shown here is derived from an EMBL/GenBank/DDBJ whole genome shotgun (WGS) entry which is preliminary data.</text>
</comment>
<comment type="similarity">
    <text evidence="3">Belongs to the RPAP3 family.</text>
</comment>
<dbReference type="PANTHER" id="PTHR46423:SF1">
    <property type="entry name" value="RNA POLYMERASE II-ASSOCIATED PROTEIN 3"/>
    <property type="match status" value="1"/>
</dbReference>
<dbReference type="InterPro" id="IPR011990">
    <property type="entry name" value="TPR-like_helical_dom_sf"/>
</dbReference>
<name>A0ABR3JYL2_9AGAR</name>
<gene>
    <name evidence="8" type="ORF">HGRIS_005872</name>
</gene>
<dbReference type="PROSITE" id="PS50005">
    <property type="entry name" value="TPR"/>
    <property type="match status" value="1"/>
</dbReference>
<sequence length="425" mass="45461">MDVQKAQQAKEKGNAAFKVGDYLSAIGHYTTAIINNRDDATYPLNRAAAYLKLGKNQDAERDCTTALELIPRNAKALFRRGQARFGTGKLYEAQTDFGAALNLEPSNESIKLELQKLEAVIANSSSKPAAALKSIIPAPSNASVPKRRRVPITILDSSQASSSQSPPANGGVQGTPSIGNTLLTPVSSRSLNASSGVSPPKPSTGNSSVAPPSATVPKTTDSATPSPTPVPPKPSSFKDAKSARESAKTSRVGGGIFRANGSSTIFTHLGDTTSDKTSAEKPLGPKPDIFAAPKPQNSRIRKTPQRPLDISLVEFEKAWRNLASPAERWDFFSVIAPLDLPSLFQTSLEPALFVSILETFLAVLDSQPNDTKGLITEYLEAFPKVPRFSTVLLFLNAKEKSVAKEVWKRLGVQNPAPSWKAISML</sequence>
<feature type="region of interest" description="Disordered" evidence="6">
    <location>
        <begin position="268"/>
        <end position="302"/>
    </location>
</feature>
<protein>
    <recommendedName>
        <fullName evidence="4">RNA polymerase II-associated protein 3</fullName>
    </recommendedName>
</protein>
<feature type="region of interest" description="Disordered" evidence="6">
    <location>
        <begin position="156"/>
        <end position="256"/>
    </location>
</feature>
<evidence type="ECO:0000313" key="8">
    <source>
        <dbReference type="EMBL" id="KAL0960856.1"/>
    </source>
</evidence>
<dbReference type="Proteomes" id="UP001556367">
    <property type="component" value="Unassembled WGS sequence"/>
</dbReference>
<evidence type="ECO:0000256" key="5">
    <source>
        <dbReference type="PROSITE-ProRule" id="PRU00339"/>
    </source>
</evidence>
<dbReference type="Pfam" id="PF13877">
    <property type="entry name" value="RPAP3_C"/>
    <property type="match status" value="1"/>
</dbReference>
<evidence type="ECO:0000259" key="7">
    <source>
        <dbReference type="Pfam" id="PF13877"/>
    </source>
</evidence>
<evidence type="ECO:0000256" key="6">
    <source>
        <dbReference type="SAM" id="MobiDB-lite"/>
    </source>
</evidence>
<evidence type="ECO:0000256" key="2">
    <source>
        <dbReference type="ARBA" id="ARBA00022803"/>
    </source>
</evidence>
<organism evidence="8 9">
    <name type="scientific">Hohenbuehelia grisea</name>
    <dbReference type="NCBI Taxonomy" id="104357"/>
    <lineage>
        <taxon>Eukaryota</taxon>
        <taxon>Fungi</taxon>
        <taxon>Dikarya</taxon>
        <taxon>Basidiomycota</taxon>
        <taxon>Agaricomycotina</taxon>
        <taxon>Agaricomycetes</taxon>
        <taxon>Agaricomycetidae</taxon>
        <taxon>Agaricales</taxon>
        <taxon>Pleurotineae</taxon>
        <taxon>Pleurotaceae</taxon>
        <taxon>Hohenbuehelia</taxon>
    </lineage>
</organism>
<feature type="compositionally biased region" description="Polar residues" evidence="6">
    <location>
        <begin position="174"/>
        <end position="210"/>
    </location>
</feature>
<reference evidence="9" key="1">
    <citation type="submission" date="2024-06" db="EMBL/GenBank/DDBJ databases">
        <title>Multi-omics analyses provide insights into the biosynthesis of the anticancer antibiotic pleurotin in Hohenbuehelia grisea.</title>
        <authorList>
            <person name="Weaver J.A."/>
            <person name="Alberti F."/>
        </authorList>
    </citation>
    <scope>NUCLEOTIDE SEQUENCE [LARGE SCALE GENOMIC DNA]</scope>
    <source>
        <strain evidence="9">T-177</strain>
    </source>
</reference>
<dbReference type="EMBL" id="JASNQZ010000001">
    <property type="protein sequence ID" value="KAL0960856.1"/>
    <property type="molecule type" value="Genomic_DNA"/>
</dbReference>
<dbReference type="SMART" id="SM00028">
    <property type="entry name" value="TPR"/>
    <property type="match status" value="3"/>
</dbReference>
<evidence type="ECO:0000256" key="1">
    <source>
        <dbReference type="ARBA" id="ARBA00022737"/>
    </source>
</evidence>
<keyword evidence="1" id="KW-0677">Repeat</keyword>
<feature type="repeat" description="TPR" evidence="5">
    <location>
        <begin position="74"/>
        <end position="107"/>
    </location>
</feature>
<dbReference type="Gene3D" id="1.25.40.10">
    <property type="entry name" value="Tetratricopeptide repeat domain"/>
    <property type="match status" value="1"/>
</dbReference>
<evidence type="ECO:0000256" key="3">
    <source>
        <dbReference type="ARBA" id="ARBA00038275"/>
    </source>
</evidence>
<keyword evidence="9" id="KW-1185">Reference proteome</keyword>
<dbReference type="InterPro" id="IPR019734">
    <property type="entry name" value="TPR_rpt"/>
</dbReference>
<accession>A0ABR3JYL2</accession>
<keyword evidence="2 5" id="KW-0802">TPR repeat</keyword>
<evidence type="ECO:0000256" key="4">
    <source>
        <dbReference type="ARBA" id="ARBA00040133"/>
    </source>
</evidence>
<dbReference type="PANTHER" id="PTHR46423">
    <property type="entry name" value="RNA POLYMERASE II-ASSOCIATED PROTEIN 3"/>
    <property type="match status" value="1"/>
</dbReference>
<dbReference type="InterPro" id="IPR025986">
    <property type="entry name" value="RPAP3-like_C"/>
</dbReference>